<dbReference type="Gene3D" id="1.10.3730.10">
    <property type="entry name" value="ProC C-terminal domain-like"/>
    <property type="match status" value="1"/>
</dbReference>
<accession>A0A915JC16</accession>
<dbReference type="HAMAP" id="MF_01925">
    <property type="entry name" value="P5C_reductase"/>
    <property type="match status" value="1"/>
</dbReference>
<dbReference type="OMA" id="RPYRAMT"/>
<dbReference type="AlphaFoldDB" id="A0A915JC16"/>
<dbReference type="InterPro" id="IPR000304">
    <property type="entry name" value="Pyrroline-COOH_reductase"/>
</dbReference>
<evidence type="ECO:0000313" key="11">
    <source>
        <dbReference type="Proteomes" id="UP000887565"/>
    </source>
</evidence>
<dbReference type="InterPro" id="IPR053790">
    <property type="entry name" value="P5CR-like_CS"/>
</dbReference>
<sequence length="312" mass="33175">MEKNQQTTRILNNCDLMTSTTRKAEHFSELCRKCNISPEIGFIGGGNMAQALIAGFLNADIVRQKDLTVADPLDNIRRSLSELNIKAMSSSSRLIDQLSNGIVILAVKPSSVPDFYKCLNETKNSHAPPGLLVSICAGITLENMEFALLPRWKNLPVVRVMPNTPALVGCGASAFSAGTFASPDHVAVVRSLLETIGICEQVPESLMDAVTGLSGSGPAFVYTIIDALSDGGVKVGLPRDIATKLAVQTVLGSAEMIKKTGKHPAELKNMVCSPGGTTIAGIHVLEEGKIRSSLMSAVEAATKRSREMGVEK</sequence>
<dbReference type="Gene3D" id="3.40.50.720">
    <property type="entry name" value="NAD(P)-binding Rossmann-like Domain"/>
    <property type="match status" value="1"/>
</dbReference>
<dbReference type="PANTHER" id="PTHR11645:SF62">
    <property type="entry name" value="PYRROLINE-5-CARBOXYLATE REDUCTASE"/>
    <property type="match status" value="1"/>
</dbReference>
<dbReference type="EC" id="1.5.1.2" evidence="3 8"/>
<dbReference type="InterPro" id="IPR029036">
    <property type="entry name" value="P5CR_dimer"/>
</dbReference>
<evidence type="ECO:0000256" key="6">
    <source>
        <dbReference type="ARBA" id="ARBA00023002"/>
    </source>
</evidence>
<feature type="binding site" evidence="7">
    <location>
        <begin position="106"/>
        <end position="109"/>
    </location>
    <ligand>
        <name>NADP(+)</name>
        <dbReference type="ChEBI" id="CHEBI:58349"/>
    </ligand>
</feature>
<evidence type="ECO:0000256" key="2">
    <source>
        <dbReference type="ARBA" id="ARBA00005525"/>
    </source>
</evidence>
<keyword evidence="8" id="KW-0028">Amino-acid biosynthesis</keyword>
<reference evidence="12" key="1">
    <citation type="submission" date="2022-11" db="UniProtKB">
        <authorList>
            <consortium name="WormBaseParasite"/>
        </authorList>
    </citation>
    <scope>IDENTIFICATION</scope>
</reference>
<comment type="catalytic activity">
    <reaction evidence="8">
        <text>L-proline + NADP(+) = (S)-1-pyrroline-5-carboxylate + NADPH + 2 H(+)</text>
        <dbReference type="Rhea" id="RHEA:14109"/>
        <dbReference type="ChEBI" id="CHEBI:15378"/>
        <dbReference type="ChEBI" id="CHEBI:17388"/>
        <dbReference type="ChEBI" id="CHEBI:57783"/>
        <dbReference type="ChEBI" id="CHEBI:58349"/>
        <dbReference type="ChEBI" id="CHEBI:60039"/>
        <dbReference type="EC" id="1.5.1.2"/>
    </reaction>
</comment>
<name>A0A915JC16_ROMCU</name>
<dbReference type="Proteomes" id="UP000887565">
    <property type="component" value="Unplaced"/>
</dbReference>
<dbReference type="NCBIfam" id="TIGR00112">
    <property type="entry name" value="proC"/>
    <property type="match status" value="1"/>
</dbReference>
<dbReference type="Pfam" id="PF03807">
    <property type="entry name" value="F420_oxidored"/>
    <property type="match status" value="1"/>
</dbReference>
<evidence type="ECO:0000259" key="10">
    <source>
        <dbReference type="Pfam" id="PF14748"/>
    </source>
</evidence>
<protein>
    <recommendedName>
        <fullName evidence="3 8">Pyrroline-5-carboxylate reductase</fullName>
        <ecNumber evidence="3 8">1.5.1.2</ecNumber>
    </recommendedName>
</protein>
<feature type="domain" description="Pyrroline-5-carboxylate reductase catalytic N-terminal" evidence="9">
    <location>
        <begin position="40"/>
        <end position="137"/>
    </location>
</feature>
<dbReference type="SUPFAM" id="SSF51735">
    <property type="entry name" value="NAD(P)-binding Rossmann-fold domains"/>
    <property type="match status" value="1"/>
</dbReference>
<evidence type="ECO:0000256" key="7">
    <source>
        <dbReference type="PIRSR" id="PIRSR000193-1"/>
    </source>
</evidence>
<feature type="binding site" evidence="7">
    <location>
        <begin position="43"/>
        <end position="48"/>
    </location>
    <ligand>
        <name>NADP(+)</name>
        <dbReference type="ChEBI" id="CHEBI:58349"/>
    </ligand>
</feature>
<organism evidence="11 12">
    <name type="scientific">Romanomermis culicivorax</name>
    <name type="common">Nematode worm</name>
    <dbReference type="NCBI Taxonomy" id="13658"/>
    <lineage>
        <taxon>Eukaryota</taxon>
        <taxon>Metazoa</taxon>
        <taxon>Ecdysozoa</taxon>
        <taxon>Nematoda</taxon>
        <taxon>Enoplea</taxon>
        <taxon>Dorylaimia</taxon>
        <taxon>Mermithida</taxon>
        <taxon>Mermithoidea</taxon>
        <taxon>Mermithidae</taxon>
        <taxon>Romanomermis</taxon>
    </lineage>
</organism>
<evidence type="ECO:0000313" key="12">
    <source>
        <dbReference type="WBParaSite" id="nRc.2.0.1.t24043-RA"/>
    </source>
</evidence>
<evidence type="ECO:0000256" key="3">
    <source>
        <dbReference type="ARBA" id="ARBA00012855"/>
    </source>
</evidence>
<comment type="pathway">
    <text evidence="1 8">Amino-acid biosynthesis; L-proline biosynthesis; L-proline from L-glutamate 5-semialdehyde: step 1/1.</text>
</comment>
<dbReference type="PANTHER" id="PTHR11645">
    <property type="entry name" value="PYRROLINE-5-CARBOXYLATE REDUCTASE"/>
    <property type="match status" value="1"/>
</dbReference>
<evidence type="ECO:0000256" key="8">
    <source>
        <dbReference type="RuleBase" id="RU003903"/>
    </source>
</evidence>
<dbReference type="InterPro" id="IPR028939">
    <property type="entry name" value="P5C_Rdtase_cat_N"/>
</dbReference>
<dbReference type="PIRSF" id="PIRSF000193">
    <property type="entry name" value="Pyrrol-5-carb_rd"/>
    <property type="match status" value="1"/>
</dbReference>
<proteinExistence type="inferred from homology"/>
<evidence type="ECO:0000259" key="9">
    <source>
        <dbReference type="Pfam" id="PF03807"/>
    </source>
</evidence>
<evidence type="ECO:0000256" key="4">
    <source>
        <dbReference type="ARBA" id="ARBA00022650"/>
    </source>
</evidence>
<evidence type="ECO:0000256" key="1">
    <source>
        <dbReference type="ARBA" id="ARBA00005205"/>
    </source>
</evidence>
<dbReference type="SUPFAM" id="SSF48179">
    <property type="entry name" value="6-phosphogluconate dehydrogenase C-terminal domain-like"/>
    <property type="match status" value="1"/>
</dbReference>
<dbReference type="InterPro" id="IPR008927">
    <property type="entry name" value="6-PGluconate_DH-like_C_sf"/>
</dbReference>
<keyword evidence="11" id="KW-1185">Reference proteome</keyword>
<dbReference type="PROSITE" id="PS00521">
    <property type="entry name" value="P5CR"/>
    <property type="match status" value="1"/>
</dbReference>
<dbReference type="Pfam" id="PF14748">
    <property type="entry name" value="P5CR_dimer"/>
    <property type="match status" value="1"/>
</dbReference>
<dbReference type="FunFam" id="1.10.3730.10:FF:000001">
    <property type="entry name" value="Pyrroline-5-carboxylate reductase"/>
    <property type="match status" value="1"/>
</dbReference>
<keyword evidence="5 7" id="KW-0521">NADP</keyword>
<dbReference type="GO" id="GO:0055129">
    <property type="term" value="P:L-proline biosynthetic process"/>
    <property type="evidence" value="ECO:0007669"/>
    <property type="project" value="TreeGrafter"/>
</dbReference>
<comment type="similarity">
    <text evidence="2 8">Belongs to the pyrroline-5-carboxylate reductase family.</text>
</comment>
<evidence type="ECO:0000256" key="5">
    <source>
        <dbReference type="ARBA" id="ARBA00022857"/>
    </source>
</evidence>
<keyword evidence="6 8" id="KW-0560">Oxidoreductase</keyword>
<dbReference type="WBParaSite" id="nRc.2.0.1.t24043-RA">
    <property type="protein sequence ID" value="nRc.2.0.1.t24043-RA"/>
    <property type="gene ID" value="nRc.2.0.1.g24043"/>
</dbReference>
<feature type="domain" description="Pyrroline-5-carboxylate reductase dimerisation" evidence="10">
    <location>
        <begin position="204"/>
        <end position="308"/>
    </location>
</feature>
<keyword evidence="4 8" id="KW-0641">Proline biosynthesis</keyword>
<dbReference type="InterPro" id="IPR036291">
    <property type="entry name" value="NAD(P)-bd_dom_sf"/>
</dbReference>
<dbReference type="GO" id="GO:0004735">
    <property type="term" value="F:pyrroline-5-carboxylate reductase activity"/>
    <property type="evidence" value="ECO:0007669"/>
    <property type="project" value="UniProtKB-EC"/>
</dbReference>